<dbReference type="EMBL" id="JAHMHS010000005">
    <property type="protein sequence ID" value="KAK1730792.1"/>
    <property type="molecule type" value="Genomic_DNA"/>
</dbReference>
<dbReference type="GeneID" id="85386342"/>
<gene>
    <name evidence="2" type="ORF">BDZ83DRAFT_335773</name>
</gene>
<evidence type="ECO:0000313" key="2">
    <source>
        <dbReference type="EMBL" id="KAK1730792.1"/>
    </source>
</evidence>
<comment type="caution">
    <text evidence="2">The sequence shown here is derived from an EMBL/GenBank/DDBJ whole genome shotgun (WGS) entry which is preliminary data.</text>
</comment>
<name>A0AAD9D1W4_GLOAC</name>
<organism evidence="2 3">
    <name type="scientific">Glomerella acutata</name>
    <name type="common">Colletotrichum acutatum</name>
    <dbReference type="NCBI Taxonomy" id="27357"/>
    <lineage>
        <taxon>Eukaryota</taxon>
        <taxon>Fungi</taxon>
        <taxon>Dikarya</taxon>
        <taxon>Ascomycota</taxon>
        <taxon>Pezizomycotina</taxon>
        <taxon>Sordariomycetes</taxon>
        <taxon>Hypocreomycetidae</taxon>
        <taxon>Glomerellales</taxon>
        <taxon>Glomerellaceae</taxon>
        <taxon>Colletotrichum</taxon>
        <taxon>Colletotrichum acutatum species complex</taxon>
    </lineage>
</organism>
<dbReference type="Proteomes" id="UP001244207">
    <property type="component" value="Unassembled WGS sequence"/>
</dbReference>
<keyword evidence="3" id="KW-1185">Reference proteome</keyword>
<dbReference type="AlphaFoldDB" id="A0AAD9D1W4"/>
<evidence type="ECO:0000256" key="1">
    <source>
        <dbReference type="SAM" id="MobiDB-lite"/>
    </source>
</evidence>
<sequence>MRQKPLHSLQERAVSQGPFPYRQFPTGDCASDFPGPDPQGPLIGLLPSSGPESDVTRRKQTNKQHVTPSLANPQPSLFHQCSSTEYS</sequence>
<protein>
    <submittedName>
        <fullName evidence="2">Uncharacterized protein</fullName>
    </submittedName>
</protein>
<feature type="region of interest" description="Disordered" evidence="1">
    <location>
        <begin position="1"/>
        <end position="87"/>
    </location>
</feature>
<dbReference type="RefSeq" id="XP_060370847.1">
    <property type="nucleotide sequence ID" value="XM_060502443.1"/>
</dbReference>
<evidence type="ECO:0000313" key="3">
    <source>
        <dbReference type="Proteomes" id="UP001244207"/>
    </source>
</evidence>
<feature type="compositionally biased region" description="Polar residues" evidence="1">
    <location>
        <begin position="63"/>
        <end position="87"/>
    </location>
</feature>
<reference evidence="2" key="1">
    <citation type="submission" date="2021-12" db="EMBL/GenBank/DDBJ databases">
        <title>Comparative genomics, transcriptomics and evolutionary studies reveal genomic signatures of adaptation to plant cell wall in hemibiotrophic fungi.</title>
        <authorList>
            <consortium name="DOE Joint Genome Institute"/>
            <person name="Baroncelli R."/>
            <person name="Diaz J.F."/>
            <person name="Benocci T."/>
            <person name="Peng M."/>
            <person name="Battaglia E."/>
            <person name="Haridas S."/>
            <person name="Andreopoulos W."/>
            <person name="Labutti K."/>
            <person name="Pangilinan J."/>
            <person name="Floch G.L."/>
            <person name="Makela M.R."/>
            <person name="Henrissat B."/>
            <person name="Grigoriev I.V."/>
            <person name="Crouch J.A."/>
            <person name="De Vries R.P."/>
            <person name="Sukno S.A."/>
            <person name="Thon M.R."/>
        </authorList>
    </citation>
    <scope>NUCLEOTIDE SEQUENCE</scope>
    <source>
        <strain evidence="2">CBS 112980</strain>
    </source>
</reference>
<accession>A0AAD9D1W4</accession>
<proteinExistence type="predicted"/>